<sequence>MGWRDAPVQNSKLKGHNGYPRVAQDRWRGARAREIVQNQHSIKEETVSIHSIPNISLFLNPYH</sequence>
<comment type="caution">
    <text evidence="1">The sequence shown here is derived from an EMBL/GenBank/DDBJ whole genome shotgun (WGS) entry which is preliminary data.</text>
</comment>
<accession>A0A392VCN7</accession>
<dbReference type="Proteomes" id="UP000265520">
    <property type="component" value="Unassembled WGS sequence"/>
</dbReference>
<keyword evidence="2" id="KW-1185">Reference proteome</keyword>
<reference evidence="1 2" key="1">
    <citation type="journal article" date="2018" name="Front. Plant Sci.">
        <title>Red Clover (Trifolium pratense) and Zigzag Clover (T. medium) - A Picture of Genomic Similarities and Differences.</title>
        <authorList>
            <person name="Dluhosova J."/>
            <person name="Istvanek J."/>
            <person name="Nedelnik J."/>
            <person name="Repkova J."/>
        </authorList>
    </citation>
    <scope>NUCLEOTIDE SEQUENCE [LARGE SCALE GENOMIC DNA]</scope>
    <source>
        <strain evidence="2">cv. 10/8</strain>
        <tissue evidence="1">Leaf</tissue>
    </source>
</reference>
<name>A0A392VCN7_9FABA</name>
<protein>
    <submittedName>
        <fullName evidence="1">Uncharacterized protein</fullName>
    </submittedName>
</protein>
<organism evidence="1 2">
    <name type="scientific">Trifolium medium</name>
    <dbReference type="NCBI Taxonomy" id="97028"/>
    <lineage>
        <taxon>Eukaryota</taxon>
        <taxon>Viridiplantae</taxon>
        <taxon>Streptophyta</taxon>
        <taxon>Embryophyta</taxon>
        <taxon>Tracheophyta</taxon>
        <taxon>Spermatophyta</taxon>
        <taxon>Magnoliopsida</taxon>
        <taxon>eudicotyledons</taxon>
        <taxon>Gunneridae</taxon>
        <taxon>Pentapetalae</taxon>
        <taxon>rosids</taxon>
        <taxon>fabids</taxon>
        <taxon>Fabales</taxon>
        <taxon>Fabaceae</taxon>
        <taxon>Papilionoideae</taxon>
        <taxon>50 kb inversion clade</taxon>
        <taxon>NPAAA clade</taxon>
        <taxon>Hologalegina</taxon>
        <taxon>IRL clade</taxon>
        <taxon>Trifolieae</taxon>
        <taxon>Trifolium</taxon>
    </lineage>
</organism>
<feature type="non-terminal residue" evidence="1">
    <location>
        <position position="63"/>
    </location>
</feature>
<evidence type="ECO:0000313" key="1">
    <source>
        <dbReference type="EMBL" id="MCI85212.1"/>
    </source>
</evidence>
<proteinExistence type="predicted"/>
<dbReference type="EMBL" id="LXQA011110006">
    <property type="protein sequence ID" value="MCI85212.1"/>
    <property type="molecule type" value="Genomic_DNA"/>
</dbReference>
<dbReference type="AlphaFoldDB" id="A0A392VCN7"/>
<evidence type="ECO:0000313" key="2">
    <source>
        <dbReference type="Proteomes" id="UP000265520"/>
    </source>
</evidence>